<dbReference type="Gene3D" id="1.10.260.40">
    <property type="entry name" value="lambda repressor-like DNA-binding domains"/>
    <property type="match status" value="1"/>
</dbReference>
<dbReference type="OrthoDB" id="21915at2"/>
<sequence length="80" mass="9044">MDELNVVGRYVKILRVEQGLTQEQLAARCNLQGFDLSRGTLAKIESNIRQVTDIEVILLSRALNVKVAELFGEQPYILSR</sequence>
<feature type="domain" description="HTH cro/C1-type" evidence="1">
    <location>
        <begin position="11"/>
        <end position="70"/>
    </location>
</feature>
<comment type="caution">
    <text evidence="2">The sequence shown here is derived from an EMBL/GenBank/DDBJ whole genome shotgun (WGS) entry which is preliminary data.</text>
</comment>
<dbReference type="EMBL" id="VMKJ01000003">
    <property type="protein sequence ID" value="TVO39054.1"/>
    <property type="molecule type" value="Genomic_DNA"/>
</dbReference>
<dbReference type="SUPFAM" id="SSF47413">
    <property type="entry name" value="lambda repressor-like DNA-binding domains"/>
    <property type="match status" value="1"/>
</dbReference>
<dbReference type="PROSITE" id="PS50943">
    <property type="entry name" value="HTH_CROC1"/>
    <property type="match status" value="1"/>
</dbReference>
<dbReference type="SMART" id="SM00530">
    <property type="entry name" value="HTH_XRE"/>
    <property type="match status" value="1"/>
</dbReference>
<accession>A0A557PEJ5</accession>
<dbReference type="Proteomes" id="UP000319828">
    <property type="component" value="Unassembled WGS sequence"/>
</dbReference>
<dbReference type="CDD" id="cd00093">
    <property type="entry name" value="HTH_XRE"/>
    <property type="match status" value="1"/>
</dbReference>
<evidence type="ECO:0000313" key="3">
    <source>
        <dbReference type="Proteomes" id="UP000319828"/>
    </source>
</evidence>
<proteinExistence type="predicted"/>
<dbReference type="InterPro" id="IPR001387">
    <property type="entry name" value="Cro/C1-type_HTH"/>
</dbReference>
<evidence type="ECO:0000313" key="2">
    <source>
        <dbReference type="EMBL" id="TVO39054.1"/>
    </source>
</evidence>
<dbReference type="Pfam" id="PF01381">
    <property type="entry name" value="HTH_3"/>
    <property type="match status" value="1"/>
</dbReference>
<organism evidence="2 3">
    <name type="scientific">Vibrio algivorus</name>
    <dbReference type="NCBI Taxonomy" id="1667024"/>
    <lineage>
        <taxon>Bacteria</taxon>
        <taxon>Pseudomonadati</taxon>
        <taxon>Pseudomonadota</taxon>
        <taxon>Gammaproteobacteria</taxon>
        <taxon>Vibrionales</taxon>
        <taxon>Vibrionaceae</taxon>
        <taxon>Vibrio</taxon>
    </lineage>
</organism>
<protein>
    <submittedName>
        <fullName evidence="2">Helix-turn-helix transcriptional regulator</fullName>
    </submittedName>
</protein>
<gene>
    <name evidence="2" type="ORF">FOF44_03075</name>
</gene>
<dbReference type="RefSeq" id="WP_144387445.1">
    <property type="nucleotide sequence ID" value="NZ_CANNCB010000007.1"/>
</dbReference>
<dbReference type="GO" id="GO:0003677">
    <property type="term" value="F:DNA binding"/>
    <property type="evidence" value="ECO:0007669"/>
    <property type="project" value="InterPro"/>
</dbReference>
<reference evidence="2 3" key="1">
    <citation type="submission" date="2019-07" db="EMBL/GenBank/DDBJ databases">
        <title>The draft genome sequence of Vibrio algivorus M1486.</title>
        <authorList>
            <person name="Meng X."/>
        </authorList>
    </citation>
    <scope>NUCLEOTIDE SEQUENCE [LARGE SCALE GENOMIC DNA]</scope>
    <source>
        <strain evidence="2 3">M1486</strain>
    </source>
</reference>
<dbReference type="InterPro" id="IPR010982">
    <property type="entry name" value="Lambda_DNA-bd_dom_sf"/>
</dbReference>
<dbReference type="AlphaFoldDB" id="A0A557PEJ5"/>
<evidence type="ECO:0000259" key="1">
    <source>
        <dbReference type="PROSITE" id="PS50943"/>
    </source>
</evidence>
<name>A0A557PEJ5_9VIBR</name>